<dbReference type="GO" id="GO:0035999">
    <property type="term" value="P:tetrahydrofolate interconversion"/>
    <property type="evidence" value="ECO:0007669"/>
    <property type="project" value="TreeGrafter"/>
</dbReference>
<dbReference type="GO" id="GO:0004489">
    <property type="term" value="F:methylenetetrahydrofolate reductase [NAD(P)H] activity"/>
    <property type="evidence" value="ECO:0007669"/>
    <property type="project" value="TreeGrafter"/>
</dbReference>
<organism evidence="2">
    <name type="scientific">Arundo donax</name>
    <name type="common">Giant reed</name>
    <name type="synonym">Donax arundinaceus</name>
    <dbReference type="NCBI Taxonomy" id="35708"/>
    <lineage>
        <taxon>Eukaryota</taxon>
        <taxon>Viridiplantae</taxon>
        <taxon>Streptophyta</taxon>
        <taxon>Embryophyta</taxon>
        <taxon>Tracheophyta</taxon>
        <taxon>Spermatophyta</taxon>
        <taxon>Magnoliopsida</taxon>
        <taxon>Liliopsida</taxon>
        <taxon>Poales</taxon>
        <taxon>Poaceae</taxon>
        <taxon>PACMAD clade</taxon>
        <taxon>Arundinoideae</taxon>
        <taxon>Arundineae</taxon>
        <taxon>Arundo</taxon>
    </lineage>
</organism>
<dbReference type="PANTHER" id="PTHR45754">
    <property type="entry name" value="METHYLENETETRAHYDROFOLATE REDUCTASE"/>
    <property type="match status" value="1"/>
</dbReference>
<dbReference type="AlphaFoldDB" id="A0A0A9CWE5"/>
<dbReference type="GO" id="GO:0009086">
    <property type="term" value="P:methionine biosynthetic process"/>
    <property type="evidence" value="ECO:0007669"/>
    <property type="project" value="TreeGrafter"/>
</dbReference>
<proteinExistence type="predicted"/>
<evidence type="ECO:0000313" key="2">
    <source>
        <dbReference type="EMBL" id="JAD75827.1"/>
    </source>
</evidence>
<dbReference type="GO" id="GO:0071949">
    <property type="term" value="F:FAD binding"/>
    <property type="evidence" value="ECO:0007669"/>
    <property type="project" value="TreeGrafter"/>
</dbReference>
<dbReference type="InterPro" id="IPR053806">
    <property type="entry name" value="MTHFR_C"/>
</dbReference>
<dbReference type="Pfam" id="PF21895">
    <property type="entry name" value="MTHFR_C"/>
    <property type="match status" value="1"/>
</dbReference>
<evidence type="ECO:0000259" key="1">
    <source>
        <dbReference type="Pfam" id="PF21895"/>
    </source>
</evidence>
<feature type="domain" description="MTHFR SAM-binding regulatory" evidence="1">
    <location>
        <begin position="1"/>
        <end position="47"/>
    </location>
</feature>
<dbReference type="PANTHER" id="PTHR45754:SF3">
    <property type="entry name" value="METHYLENETETRAHYDROFOLATE REDUCTASE (NADPH)"/>
    <property type="match status" value="1"/>
</dbReference>
<sequence>MVWKDEAFEIWTRGWASLFREGDSSRELLEKVQKSCYLVSLVDNDYISGDLFAAFKEI</sequence>
<dbReference type="GO" id="GO:0005829">
    <property type="term" value="C:cytosol"/>
    <property type="evidence" value="ECO:0007669"/>
    <property type="project" value="TreeGrafter"/>
</dbReference>
<reference evidence="2" key="1">
    <citation type="submission" date="2014-09" db="EMBL/GenBank/DDBJ databases">
        <authorList>
            <person name="Magalhaes I.L.F."/>
            <person name="Oliveira U."/>
            <person name="Santos F.R."/>
            <person name="Vidigal T.H.D.A."/>
            <person name="Brescovit A.D."/>
            <person name="Santos A.J."/>
        </authorList>
    </citation>
    <scope>NUCLEOTIDE SEQUENCE</scope>
    <source>
        <tissue evidence="2">Shoot tissue taken approximately 20 cm above the soil surface</tissue>
    </source>
</reference>
<dbReference type="EMBL" id="GBRH01222068">
    <property type="protein sequence ID" value="JAD75827.1"/>
    <property type="molecule type" value="Transcribed_RNA"/>
</dbReference>
<name>A0A0A9CWE5_ARUDO</name>
<protein>
    <submittedName>
        <fullName evidence="2">MTHFR</fullName>
    </submittedName>
</protein>
<accession>A0A0A9CWE5</accession>
<reference evidence="2" key="2">
    <citation type="journal article" date="2015" name="Data Brief">
        <title>Shoot transcriptome of the giant reed, Arundo donax.</title>
        <authorList>
            <person name="Barrero R.A."/>
            <person name="Guerrero F.D."/>
            <person name="Moolhuijzen P."/>
            <person name="Goolsby J.A."/>
            <person name="Tidwell J."/>
            <person name="Bellgard S.E."/>
            <person name="Bellgard M.I."/>
        </authorList>
    </citation>
    <scope>NUCLEOTIDE SEQUENCE</scope>
    <source>
        <tissue evidence="2">Shoot tissue taken approximately 20 cm above the soil surface</tissue>
    </source>
</reference>